<dbReference type="InterPro" id="IPR001248">
    <property type="entry name" value="Pur-cyt_permease"/>
</dbReference>
<keyword evidence="8" id="KW-1185">Reference proteome</keyword>
<name>A0A7W7RK92_9ACTN</name>
<dbReference type="Pfam" id="PF02133">
    <property type="entry name" value="Transp_cyt_pur"/>
    <property type="match status" value="1"/>
</dbReference>
<evidence type="ECO:0000313" key="7">
    <source>
        <dbReference type="EMBL" id="MBB4933519.1"/>
    </source>
</evidence>
<evidence type="ECO:0000256" key="3">
    <source>
        <dbReference type="ARBA" id="ARBA00022692"/>
    </source>
</evidence>
<evidence type="ECO:0000313" key="8">
    <source>
        <dbReference type="Proteomes" id="UP000523007"/>
    </source>
</evidence>
<keyword evidence="4 6" id="KW-1133">Transmembrane helix</keyword>
<evidence type="ECO:0000256" key="2">
    <source>
        <dbReference type="ARBA" id="ARBA00008974"/>
    </source>
</evidence>
<keyword evidence="3 6" id="KW-0812">Transmembrane</keyword>
<feature type="transmembrane region" description="Helical" evidence="6">
    <location>
        <begin position="212"/>
        <end position="233"/>
    </location>
</feature>
<dbReference type="EMBL" id="JACHJT010000001">
    <property type="protein sequence ID" value="MBB4933519.1"/>
    <property type="molecule type" value="Genomic_DNA"/>
</dbReference>
<reference evidence="7 8" key="1">
    <citation type="submission" date="2020-08" db="EMBL/GenBank/DDBJ databases">
        <title>Sequencing the genomes of 1000 actinobacteria strains.</title>
        <authorList>
            <person name="Klenk H.-P."/>
        </authorList>
    </citation>
    <scope>NUCLEOTIDE SEQUENCE [LARGE SCALE GENOMIC DNA]</scope>
    <source>
        <strain evidence="7 8">DSM 102030</strain>
    </source>
</reference>
<evidence type="ECO:0000256" key="4">
    <source>
        <dbReference type="ARBA" id="ARBA00022989"/>
    </source>
</evidence>
<feature type="transmembrane region" description="Helical" evidence="6">
    <location>
        <begin position="334"/>
        <end position="356"/>
    </location>
</feature>
<keyword evidence="5 6" id="KW-0472">Membrane</keyword>
<evidence type="ECO:0000256" key="6">
    <source>
        <dbReference type="SAM" id="Phobius"/>
    </source>
</evidence>
<comment type="caution">
    <text evidence="7">The sequence shown here is derived from an EMBL/GenBank/DDBJ whole genome shotgun (WGS) entry which is preliminary data.</text>
</comment>
<feature type="transmembrane region" description="Helical" evidence="6">
    <location>
        <begin position="430"/>
        <end position="449"/>
    </location>
</feature>
<feature type="transmembrane region" description="Helical" evidence="6">
    <location>
        <begin position="174"/>
        <end position="192"/>
    </location>
</feature>
<dbReference type="PANTHER" id="PTHR30618">
    <property type="entry name" value="NCS1 FAMILY PURINE/PYRIMIDINE TRANSPORTER"/>
    <property type="match status" value="1"/>
</dbReference>
<accession>A0A7W7RK92</accession>
<comment type="subcellular location">
    <subcellularLocation>
        <location evidence="1">Membrane</location>
        <topology evidence="1">Multi-pass membrane protein</topology>
    </subcellularLocation>
</comment>
<proteinExistence type="inferred from homology"/>
<protein>
    <submittedName>
        <fullName evidence="7">NCS1 family nucleobase:cation symporter-1</fullName>
    </submittedName>
</protein>
<organism evidence="7 8">
    <name type="scientific">Lipingzhangella halophila</name>
    <dbReference type="NCBI Taxonomy" id="1783352"/>
    <lineage>
        <taxon>Bacteria</taxon>
        <taxon>Bacillati</taxon>
        <taxon>Actinomycetota</taxon>
        <taxon>Actinomycetes</taxon>
        <taxon>Streptosporangiales</taxon>
        <taxon>Nocardiopsidaceae</taxon>
        <taxon>Lipingzhangella</taxon>
    </lineage>
</organism>
<dbReference type="CDD" id="cd10323">
    <property type="entry name" value="SLC-NCS1sbd"/>
    <property type="match status" value="1"/>
</dbReference>
<dbReference type="InterPro" id="IPR045225">
    <property type="entry name" value="Uracil/uridine/allantoin_perm"/>
</dbReference>
<evidence type="ECO:0000256" key="5">
    <source>
        <dbReference type="ARBA" id="ARBA00023136"/>
    </source>
</evidence>
<dbReference type="RefSeq" id="WP_184581114.1">
    <property type="nucleotide sequence ID" value="NZ_JACHJT010000001.1"/>
</dbReference>
<feature type="transmembrane region" description="Helical" evidence="6">
    <location>
        <begin position="150"/>
        <end position="167"/>
    </location>
</feature>
<comment type="similarity">
    <text evidence="2">Belongs to the purine-cytosine permease (2.A.39) family.</text>
</comment>
<feature type="transmembrane region" description="Helical" evidence="6">
    <location>
        <begin position="118"/>
        <end position="138"/>
    </location>
</feature>
<dbReference type="GO" id="GO:0015205">
    <property type="term" value="F:nucleobase transmembrane transporter activity"/>
    <property type="evidence" value="ECO:0007669"/>
    <property type="project" value="TreeGrafter"/>
</dbReference>
<feature type="transmembrane region" description="Helical" evidence="6">
    <location>
        <begin position="62"/>
        <end position="82"/>
    </location>
</feature>
<gene>
    <name evidence="7" type="ORF">F4561_004339</name>
</gene>
<dbReference type="AlphaFoldDB" id="A0A7W7RK92"/>
<evidence type="ECO:0000256" key="1">
    <source>
        <dbReference type="ARBA" id="ARBA00004141"/>
    </source>
</evidence>
<dbReference type="GO" id="GO:0005886">
    <property type="term" value="C:plasma membrane"/>
    <property type="evidence" value="ECO:0007669"/>
    <property type="project" value="TreeGrafter"/>
</dbReference>
<feature type="transmembrane region" description="Helical" evidence="6">
    <location>
        <begin position="296"/>
        <end position="313"/>
    </location>
</feature>
<dbReference type="Gene3D" id="1.10.4160.10">
    <property type="entry name" value="Hydantoin permease"/>
    <property type="match status" value="1"/>
</dbReference>
<feature type="transmembrane region" description="Helical" evidence="6">
    <location>
        <begin position="254"/>
        <end position="284"/>
    </location>
</feature>
<feature type="transmembrane region" description="Helical" evidence="6">
    <location>
        <begin position="362"/>
        <end position="384"/>
    </location>
</feature>
<dbReference type="Proteomes" id="UP000523007">
    <property type="component" value="Unassembled WGS sequence"/>
</dbReference>
<dbReference type="PANTHER" id="PTHR30618:SF0">
    <property type="entry name" value="PURINE-URACIL PERMEASE NCS1"/>
    <property type="match status" value="1"/>
</dbReference>
<feature type="transmembrane region" description="Helical" evidence="6">
    <location>
        <begin position="34"/>
        <end position="55"/>
    </location>
</feature>
<feature type="transmembrane region" description="Helical" evidence="6">
    <location>
        <begin position="405"/>
        <end position="424"/>
    </location>
</feature>
<sequence>MEPSTPPRAEKRPTNHLLEESILPTWLTQRPVSLWGFIWIWIGLAVVIVTFQYGANGVEGGFTLPVVMLIVLTATMTLSVIMTMTADIGTEHGLSFAVFLRAPFGVLGTHFPSVSRGIVAACWFGIQTYLGALAINGLVEYWTGFSSWPLWYAVFLIVQVVNVALGIKAVEKLASIAAPCILAISIWMYFTLDGIAELEGRNIWTFAGDGDMSLVALFLINMVVWAPLAVDIPNITRFVTTVPGERRFLRRNRAILVAQFFVLPVMQAWIAFIGAVSFIVTGVWNPIEVIQGESTGLVLAVLLVMIILAQWSTNTAANVVPAALNFVNAAAPHLSYRMGVVLAGVAGTAVMPWLLLENLFTFLSYYGGFIAAIAGIMIADYYVLRHRRLNVPHLYRGDGQYRYTRGVNPAALIAWFTASVFALWQVDYAYVIGFPVAFVMYLVLMKTWILPRYPQAEIDTGHSDDFLATSVGRNWVYDSESRAFLRVPVEELTGYQTGRTDI</sequence>